<dbReference type="EMBL" id="RJNH01000013">
    <property type="protein sequence ID" value="RSI59599.1"/>
    <property type="molecule type" value="Genomic_DNA"/>
</dbReference>
<accession>A0A3R9HRB1</accession>
<comment type="caution">
    <text evidence="1">The sequence shown here is derived from an EMBL/GenBank/DDBJ whole genome shotgun (WGS) entry which is preliminary data.</text>
</comment>
<dbReference type="RefSeq" id="WP_125448050.1">
    <property type="nucleotide sequence ID" value="NZ_RJNH01000013.1"/>
</dbReference>
<dbReference type="Proteomes" id="UP000278653">
    <property type="component" value="Unassembled WGS sequence"/>
</dbReference>
<gene>
    <name evidence="1" type="ORF">D8865_09000</name>
</gene>
<reference evidence="1 2" key="1">
    <citation type="submission" date="2018-11" db="EMBL/GenBank/DDBJ databases">
        <title>Species Designations Belie Phenotypic and Genotypic Heterogeneity in Oral Streptococci.</title>
        <authorList>
            <person name="Velsko I."/>
        </authorList>
    </citation>
    <scope>NUCLEOTIDE SEQUENCE [LARGE SCALE GENOMIC DNA]</scope>
    <source>
        <strain evidence="1 2">BCC15</strain>
    </source>
</reference>
<name>A0A3R9HRB1_STRMT</name>
<evidence type="ECO:0000313" key="1">
    <source>
        <dbReference type="EMBL" id="RSI59599.1"/>
    </source>
</evidence>
<protein>
    <submittedName>
        <fullName evidence="1">Uncharacterized protein</fullName>
    </submittedName>
</protein>
<evidence type="ECO:0000313" key="2">
    <source>
        <dbReference type="Proteomes" id="UP000278653"/>
    </source>
</evidence>
<dbReference type="AlphaFoldDB" id="A0A3R9HRB1"/>
<proteinExistence type="predicted"/>
<sequence length="150" mass="17654">MEFDKFIKLLAKKEVKLVCWDDKSDKWIDWTPDFEDTNYVYLERNQKRTYLNQVAFCQSWRRKGIDLTELCKIRSLLGDIDADKEAIPFVELFRHLISENGDWSDYVKAVIQIENEQASPEAIERAYDFFVETDDCTLISPMIDEVVAVA</sequence>
<organism evidence="1 2">
    <name type="scientific">Streptococcus mitis</name>
    <dbReference type="NCBI Taxonomy" id="28037"/>
    <lineage>
        <taxon>Bacteria</taxon>
        <taxon>Bacillati</taxon>
        <taxon>Bacillota</taxon>
        <taxon>Bacilli</taxon>
        <taxon>Lactobacillales</taxon>
        <taxon>Streptococcaceae</taxon>
        <taxon>Streptococcus</taxon>
        <taxon>Streptococcus mitis group</taxon>
    </lineage>
</organism>